<protein>
    <recommendedName>
        <fullName evidence="3">TOD1/MUCI70 glycosyltransferase-like domain-containing protein</fullName>
    </recommendedName>
</protein>
<organism evidence="4 5">
    <name type="scientific">Escallonia rubra</name>
    <dbReference type="NCBI Taxonomy" id="112253"/>
    <lineage>
        <taxon>Eukaryota</taxon>
        <taxon>Viridiplantae</taxon>
        <taxon>Streptophyta</taxon>
        <taxon>Embryophyta</taxon>
        <taxon>Tracheophyta</taxon>
        <taxon>Spermatophyta</taxon>
        <taxon>Magnoliopsida</taxon>
        <taxon>eudicotyledons</taxon>
        <taxon>Gunneridae</taxon>
        <taxon>Pentapetalae</taxon>
        <taxon>asterids</taxon>
        <taxon>campanulids</taxon>
        <taxon>Escalloniales</taxon>
        <taxon>Escalloniaceae</taxon>
        <taxon>Escallonia</taxon>
    </lineage>
</organism>
<keyword evidence="5" id="KW-1185">Reference proteome</keyword>
<dbReference type="PANTHER" id="PTHR12956:SF24">
    <property type="entry name" value="TRANSMEMBRANE PROTEIN (DUF616)"/>
    <property type="match status" value="1"/>
</dbReference>
<dbReference type="EMBL" id="JAVXUO010000923">
    <property type="protein sequence ID" value="KAK2987935.1"/>
    <property type="molecule type" value="Genomic_DNA"/>
</dbReference>
<accession>A0AA88RS08</accession>
<gene>
    <name evidence="4" type="ORF">RJ640_003413</name>
</gene>
<feature type="compositionally biased region" description="Basic and acidic residues" evidence="1">
    <location>
        <begin position="118"/>
        <end position="133"/>
    </location>
</feature>
<dbReference type="Proteomes" id="UP001187471">
    <property type="component" value="Unassembled WGS sequence"/>
</dbReference>
<feature type="domain" description="TOD1/MUCI70 glycosyltransferase-like" evidence="3">
    <location>
        <begin position="340"/>
        <end position="429"/>
    </location>
</feature>
<evidence type="ECO:0000259" key="3">
    <source>
        <dbReference type="Pfam" id="PF04765"/>
    </source>
</evidence>
<feature type="compositionally biased region" description="Acidic residues" evidence="1">
    <location>
        <begin position="266"/>
        <end position="279"/>
    </location>
</feature>
<keyword evidence="2" id="KW-0472">Membrane</keyword>
<name>A0AA88RS08_9ASTE</name>
<feature type="compositionally biased region" description="Basic and acidic residues" evidence="1">
    <location>
        <begin position="233"/>
        <end position="258"/>
    </location>
</feature>
<dbReference type="AlphaFoldDB" id="A0AA88RS08"/>
<dbReference type="InterPro" id="IPR006852">
    <property type="entry name" value="TOD1_MUCI70"/>
</dbReference>
<sequence length="449" mass="50038">MAQFRQSGFDRVSVRNGGASDHLSIGIRAAPHTNKQSRINRRLRPRKISIGTLILILLSVAFLASVSAFLYLSRDKEVNGNKAQGDDLGNDPDFLTNVTRTQTDKVLQFGHGSVANGRDSRYWDRDDRRRDNDYTEDAVERASTSTQLGSTDKVHVPAKGRNSDKRSSVGLYNEAGRDELKMYEAEYEASLRSGGKSESKDSNKNWLSKDAVLGTRRDDVDVDDEYDDVIDVNDPRMEDYDDAGHGNTDHSDVAKSHSIDGSGSGEAEEASSDLSEEDSSLNSLTTDKVNAKSRHVSVIDSKSARRSTSERRTVPKKKPKRRNAQLVEPLENPKFARFSLQYTEVDEKPNNGVEPWQPRFAGHQSLKQREDSYTARDQKINCGFVKGPKGSPSTGFDLAEDDSKYISSCHIAVVSCIFGNSDRLRTPMGKTLFFEIFLPSEKVQWQLSA</sequence>
<dbReference type="PANTHER" id="PTHR12956">
    <property type="entry name" value="ALKALINE CERAMIDASE-RELATED"/>
    <property type="match status" value="1"/>
</dbReference>
<proteinExistence type="predicted"/>
<reference evidence="4" key="1">
    <citation type="submission" date="2022-12" db="EMBL/GenBank/DDBJ databases">
        <title>Draft genome assemblies for two species of Escallonia (Escalloniales).</title>
        <authorList>
            <person name="Chanderbali A."/>
            <person name="Dervinis C."/>
            <person name="Anghel I."/>
            <person name="Soltis D."/>
            <person name="Soltis P."/>
            <person name="Zapata F."/>
        </authorList>
    </citation>
    <scope>NUCLEOTIDE SEQUENCE</scope>
    <source>
        <strain evidence="4">UCBG92.1500</strain>
        <tissue evidence="4">Leaf</tissue>
    </source>
</reference>
<feature type="transmembrane region" description="Helical" evidence="2">
    <location>
        <begin position="48"/>
        <end position="72"/>
    </location>
</feature>
<dbReference type="InterPro" id="IPR048354">
    <property type="entry name" value="TOD1_MUCI70_glycTrfase_dom"/>
</dbReference>
<evidence type="ECO:0000256" key="2">
    <source>
        <dbReference type="SAM" id="Phobius"/>
    </source>
</evidence>
<comment type="caution">
    <text evidence="4">The sequence shown here is derived from an EMBL/GenBank/DDBJ whole genome shotgun (WGS) entry which is preliminary data.</text>
</comment>
<evidence type="ECO:0000313" key="4">
    <source>
        <dbReference type="EMBL" id="KAK2987935.1"/>
    </source>
</evidence>
<keyword evidence="2" id="KW-1133">Transmembrane helix</keyword>
<feature type="region of interest" description="Disordered" evidence="1">
    <location>
        <begin position="226"/>
        <end position="326"/>
    </location>
</feature>
<evidence type="ECO:0000313" key="5">
    <source>
        <dbReference type="Proteomes" id="UP001187471"/>
    </source>
</evidence>
<evidence type="ECO:0000256" key="1">
    <source>
        <dbReference type="SAM" id="MobiDB-lite"/>
    </source>
</evidence>
<keyword evidence="2" id="KW-0812">Transmembrane</keyword>
<dbReference type="Pfam" id="PF04765">
    <property type="entry name" value="TOD1_MUCI70"/>
    <property type="match status" value="1"/>
</dbReference>
<feature type="compositionally biased region" description="Basic residues" evidence="1">
    <location>
        <begin position="314"/>
        <end position="323"/>
    </location>
</feature>
<feature type="region of interest" description="Disordered" evidence="1">
    <location>
        <begin position="118"/>
        <end position="173"/>
    </location>
</feature>